<name>A0A3M7PTS4_BRAPC</name>
<organism evidence="1 2">
    <name type="scientific">Brachionus plicatilis</name>
    <name type="common">Marine rotifer</name>
    <name type="synonym">Brachionus muelleri</name>
    <dbReference type="NCBI Taxonomy" id="10195"/>
    <lineage>
        <taxon>Eukaryota</taxon>
        <taxon>Metazoa</taxon>
        <taxon>Spiralia</taxon>
        <taxon>Gnathifera</taxon>
        <taxon>Rotifera</taxon>
        <taxon>Eurotatoria</taxon>
        <taxon>Monogononta</taxon>
        <taxon>Pseudotrocha</taxon>
        <taxon>Ploima</taxon>
        <taxon>Brachionidae</taxon>
        <taxon>Brachionus</taxon>
    </lineage>
</organism>
<dbReference type="AlphaFoldDB" id="A0A3M7PTS4"/>
<protein>
    <submittedName>
        <fullName evidence="1">Uncharacterized protein</fullName>
    </submittedName>
</protein>
<proteinExistence type="predicted"/>
<accession>A0A3M7PTS4</accession>
<sequence length="83" mass="9376">MKNKHSKKNKIHKTIGSVPMLTLEFKLIIVTVNQEKFIEYWSLSCDLTPSCLSLVESNKSFISSHWATVSHVQSSIGCVKLII</sequence>
<evidence type="ECO:0000313" key="2">
    <source>
        <dbReference type="Proteomes" id="UP000276133"/>
    </source>
</evidence>
<keyword evidence="2" id="KW-1185">Reference proteome</keyword>
<gene>
    <name evidence="1" type="ORF">BpHYR1_004076</name>
</gene>
<dbReference type="Proteomes" id="UP000276133">
    <property type="component" value="Unassembled WGS sequence"/>
</dbReference>
<dbReference type="EMBL" id="REGN01009070">
    <property type="protein sequence ID" value="RNA02048.1"/>
    <property type="molecule type" value="Genomic_DNA"/>
</dbReference>
<reference evidence="1 2" key="1">
    <citation type="journal article" date="2018" name="Sci. Rep.">
        <title>Genomic signatures of local adaptation to the degree of environmental predictability in rotifers.</title>
        <authorList>
            <person name="Franch-Gras L."/>
            <person name="Hahn C."/>
            <person name="Garcia-Roger E.M."/>
            <person name="Carmona M.J."/>
            <person name="Serra M."/>
            <person name="Gomez A."/>
        </authorList>
    </citation>
    <scope>NUCLEOTIDE SEQUENCE [LARGE SCALE GENOMIC DNA]</scope>
    <source>
        <strain evidence="1">HYR1</strain>
    </source>
</reference>
<comment type="caution">
    <text evidence="1">The sequence shown here is derived from an EMBL/GenBank/DDBJ whole genome shotgun (WGS) entry which is preliminary data.</text>
</comment>
<evidence type="ECO:0000313" key="1">
    <source>
        <dbReference type="EMBL" id="RNA02048.1"/>
    </source>
</evidence>